<sequence length="1070" mass="117826">MSRVITDARYICQNAANAIISEIGPYQVSNDALQAINQFLDEFLVYLLSSSLSLDLSRIKAVVFTLLPSTLGKNAIVEAELEVKTFTETEAIDYESYEKMRLLGNNGTFPLNDALPLLREKCLEFCTLADREDTNSIMGRATSTLDISIAPIVAIYVTTVLEHIAEYVLTAIAMTAEHEDVEYIRIKEVFLALIDDVQVGGVFYRMELREKLEKRAFAYGYRPRTSTYAPSFHQPPTSKQHLRNSTAGSQHNGLSSSADINNNGGFLDITFDDLDLGYDDDESTTDHPHHSSSANKSTGLTRNDHLSMSAYSMKSNFSQQRPTSMMSSSTSNGTISTMDSSIHHNKKSFKVFKKEGVVTPDHPNKPASVYDPDAPTMNFEDLIRSGNTMRVSLTPNRLRSIEVKDQTVDEPPTTIAWERRSTSSMSRTRGSAPPSRSASPVPRGDSLHRQQHPKVPTPPHHHPMSGSRPSSPSLPPASSPLKKKESLMEDALHEYDSRQKSTLGGGNGLGSRPSTPPTPKPAKAAVIEPSTKSYNQQQSTTSLPAKKPIVSTSTPHPSTRFENPRDAPVPPKPKELPTPASSPAPPIPPQQTSLPEKKQPQPSKPAVITKAPVVPTPEKKVVEKSVTPSTPASTTTTTTSTVSSTTKKDEPPKILRRSSMSSRKSRENLRRQREMEEQALAAAATTQLPKQQSATTSSASSVISNKSSQESVHDSSVLPSPPASENASATSKDSIKERDEQKSNESDEDEKKVVHFVTTTASGKPDSQEKEEEDEPVVESPVEMTHQEEQEKKELERPSTIVAKRASMASSSRRQSLHESYAVGGHGEKLETVRQRLSTAGSVEMSAKGWETIMKQHGDDAITPAAQRRRTMLATTTPSKRGTSSDDEEEEGSEGKGPQPRDPPLASRQQRPVSSVLDKVMKFEQNSLDDFAQQHHRQHRASAYFPRRERFLYLQREPGVLERRMNPSPYATKPRPIPVDAEVQTDPLPEIITAAATPTTSSVSDHHAPPALMITTEDEMGVTTHKELDMESGSEHGMVDGDEEWFLPDDEWEDTQEQETAVVEWLLGEA</sequence>
<feature type="compositionally biased region" description="Basic and acidic residues" evidence="1">
    <location>
        <begin position="664"/>
        <end position="676"/>
    </location>
</feature>
<dbReference type="EMBL" id="JAIXMP010000024">
    <property type="protein sequence ID" value="KAI9254488.1"/>
    <property type="molecule type" value="Genomic_DNA"/>
</dbReference>
<name>A0AAD5JU23_9FUNG</name>
<feature type="compositionally biased region" description="Polar residues" evidence="1">
    <location>
        <begin position="291"/>
        <end position="301"/>
    </location>
</feature>
<feature type="compositionally biased region" description="Low complexity" evidence="1">
    <location>
        <begin position="422"/>
        <end position="444"/>
    </location>
</feature>
<evidence type="ECO:0000256" key="1">
    <source>
        <dbReference type="SAM" id="MobiDB-lite"/>
    </source>
</evidence>
<reference evidence="2" key="2">
    <citation type="submission" date="2023-02" db="EMBL/GenBank/DDBJ databases">
        <authorList>
            <consortium name="DOE Joint Genome Institute"/>
            <person name="Mondo S.J."/>
            <person name="Chang Y."/>
            <person name="Wang Y."/>
            <person name="Ahrendt S."/>
            <person name="Andreopoulos W."/>
            <person name="Barry K."/>
            <person name="Beard J."/>
            <person name="Benny G.L."/>
            <person name="Blankenship S."/>
            <person name="Bonito G."/>
            <person name="Cuomo C."/>
            <person name="Desiro A."/>
            <person name="Gervers K.A."/>
            <person name="Hundley H."/>
            <person name="Kuo A."/>
            <person name="LaButti K."/>
            <person name="Lang B.F."/>
            <person name="Lipzen A."/>
            <person name="O'Donnell K."/>
            <person name="Pangilinan J."/>
            <person name="Reynolds N."/>
            <person name="Sandor L."/>
            <person name="Smith M.W."/>
            <person name="Tsang A."/>
            <person name="Grigoriev I.V."/>
            <person name="Stajich J.E."/>
            <person name="Spatafora J.W."/>
        </authorList>
    </citation>
    <scope>NUCLEOTIDE SEQUENCE</scope>
    <source>
        <strain evidence="2">RSA 2281</strain>
    </source>
</reference>
<feature type="region of interest" description="Disordered" evidence="1">
    <location>
        <begin position="280"/>
        <end position="302"/>
    </location>
</feature>
<dbReference type="InterPro" id="IPR009072">
    <property type="entry name" value="Histone-fold"/>
</dbReference>
<feature type="region of interest" description="Disordered" evidence="1">
    <location>
        <begin position="855"/>
        <end position="912"/>
    </location>
</feature>
<dbReference type="Proteomes" id="UP001209540">
    <property type="component" value="Unassembled WGS sequence"/>
</dbReference>
<proteinExistence type="predicted"/>
<organism evidence="2 3">
    <name type="scientific">Phascolomyces articulosus</name>
    <dbReference type="NCBI Taxonomy" id="60185"/>
    <lineage>
        <taxon>Eukaryota</taxon>
        <taxon>Fungi</taxon>
        <taxon>Fungi incertae sedis</taxon>
        <taxon>Mucoromycota</taxon>
        <taxon>Mucoromycotina</taxon>
        <taxon>Mucoromycetes</taxon>
        <taxon>Mucorales</taxon>
        <taxon>Lichtheimiaceae</taxon>
        <taxon>Phascolomyces</taxon>
    </lineage>
</organism>
<evidence type="ECO:0000313" key="2">
    <source>
        <dbReference type="EMBL" id="KAI9254488.1"/>
    </source>
</evidence>
<feature type="compositionally biased region" description="Low complexity" evidence="1">
    <location>
        <begin position="678"/>
        <end position="708"/>
    </location>
</feature>
<reference evidence="2" key="1">
    <citation type="journal article" date="2022" name="IScience">
        <title>Evolution of zygomycete secretomes and the origins of terrestrial fungal ecologies.</title>
        <authorList>
            <person name="Chang Y."/>
            <person name="Wang Y."/>
            <person name="Mondo S."/>
            <person name="Ahrendt S."/>
            <person name="Andreopoulos W."/>
            <person name="Barry K."/>
            <person name="Beard J."/>
            <person name="Benny G.L."/>
            <person name="Blankenship S."/>
            <person name="Bonito G."/>
            <person name="Cuomo C."/>
            <person name="Desiro A."/>
            <person name="Gervers K.A."/>
            <person name="Hundley H."/>
            <person name="Kuo A."/>
            <person name="LaButti K."/>
            <person name="Lang B.F."/>
            <person name="Lipzen A."/>
            <person name="O'Donnell K."/>
            <person name="Pangilinan J."/>
            <person name="Reynolds N."/>
            <person name="Sandor L."/>
            <person name="Smith M.E."/>
            <person name="Tsang A."/>
            <person name="Grigoriev I.V."/>
            <person name="Stajich J.E."/>
            <person name="Spatafora J.W."/>
        </authorList>
    </citation>
    <scope>NUCLEOTIDE SEQUENCE</scope>
    <source>
        <strain evidence="2">RSA 2281</strain>
    </source>
</reference>
<feature type="compositionally biased region" description="Basic and acidic residues" evidence="1">
    <location>
        <begin position="733"/>
        <end position="753"/>
    </location>
</feature>
<dbReference type="AlphaFoldDB" id="A0AAD5JU23"/>
<feature type="compositionally biased region" description="Basic and acidic residues" evidence="1">
    <location>
        <begin position="482"/>
        <end position="499"/>
    </location>
</feature>
<feature type="compositionally biased region" description="Polar residues" evidence="1">
    <location>
        <begin position="873"/>
        <end position="882"/>
    </location>
</feature>
<feature type="region of interest" description="Disordered" evidence="1">
    <location>
        <begin position="402"/>
        <end position="843"/>
    </location>
</feature>
<dbReference type="Gene3D" id="1.10.20.10">
    <property type="entry name" value="Histone, subunit A"/>
    <property type="match status" value="1"/>
</dbReference>
<feature type="compositionally biased region" description="Polar residues" evidence="1">
    <location>
        <begin position="530"/>
        <end position="543"/>
    </location>
</feature>
<feature type="region of interest" description="Disordered" evidence="1">
    <location>
        <begin position="228"/>
        <end position="257"/>
    </location>
</feature>
<dbReference type="GO" id="GO:0046982">
    <property type="term" value="F:protein heterodimerization activity"/>
    <property type="evidence" value="ECO:0007669"/>
    <property type="project" value="InterPro"/>
</dbReference>
<comment type="caution">
    <text evidence="2">The sequence shown here is derived from an EMBL/GenBank/DDBJ whole genome shotgun (WGS) entry which is preliminary data.</text>
</comment>
<keyword evidence="3" id="KW-1185">Reference proteome</keyword>
<feature type="compositionally biased region" description="Polar residues" evidence="1">
    <location>
        <begin position="723"/>
        <end position="732"/>
    </location>
</feature>
<feature type="compositionally biased region" description="Low complexity" evidence="1">
    <location>
        <begin position="624"/>
        <end position="645"/>
    </location>
</feature>
<feature type="compositionally biased region" description="Pro residues" evidence="1">
    <location>
        <begin position="580"/>
        <end position="589"/>
    </location>
</feature>
<feature type="compositionally biased region" description="Low complexity" evidence="1">
    <location>
        <begin position="803"/>
        <end position="814"/>
    </location>
</feature>
<evidence type="ECO:0000313" key="3">
    <source>
        <dbReference type="Proteomes" id="UP001209540"/>
    </source>
</evidence>
<feature type="compositionally biased region" description="Low complexity" evidence="1">
    <location>
        <begin position="323"/>
        <end position="335"/>
    </location>
</feature>
<gene>
    <name evidence="2" type="ORF">BDA99DRAFT_540243</name>
</gene>
<accession>A0AAD5JU23</accession>
<feature type="compositionally biased region" description="Polar residues" evidence="1">
    <location>
        <begin position="550"/>
        <end position="561"/>
    </location>
</feature>
<protein>
    <submittedName>
        <fullName evidence="2">Uncharacterized protein</fullName>
    </submittedName>
</protein>
<feature type="region of interest" description="Disordered" evidence="1">
    <location>
        <begin position="316"/>
        <end position="335"/>
    </location>
</feature>
<feature type="compositionally biased region" description="Basic and acidic residues" evidence="1">
    <location>
        <begin position="785"/>
        <end position="797"/>
    </location>
</feature>